<comment type="caution">
    <text evidence="2">The sequence shown here is derived from an EMBL/GenBank/DDBJ whole genome shotgun (WGS) entry which is preliminary data.</text>
</comment>
<dbReference type="RefSeq" id="WP_266117227.1">
    <property type="nucleotide sequence ID" value="NZ_JANIDY010000005.1"/>
</dbReference>
<organism evidence="2 3">
    <name type="scientific">Bombella pluederhausensis</name>
    <dbReference type="NCBI Taxonomy" id="2967336"/>
    <lineage>
        <taxon>Bacteria</taxon>
        <taxon>Pseudomonadati</taxon>
        <taxon>Pseudomonadota</taxon>
        <taxon>Alphaproteobacteria</taxon>
        <taxon>Acetobacterales</taxon>
        <taxon>Acetobacteraceae</taxon>
        <taxon>Bombella</taxon>
    </lineage>
</organism>
<dbReference type="Pfam" id="PF03886">
    <property type="entry name" value="ABC_trans_aux"/>
    <property type="match status" value="1"/>
</dbReference>
<accession>A0ABT3WKJ6</accession>
<feature type="domain" description="ABC-type transport auxiliary lipoprotein component" evidence="1">
    <location>
        <begin position="47"/>
        <end position="209"/>
    </location>
</feature>
<dbReference type="InterPro" id="IPR005586">
    <property type="entry name" value="ABC_trans_aux"/>
</dbReference>
<evidence type="ECO:0000313" key="3">
    <source>
        <dbReference type="Proteomes" id="UP001165576"/>
    </source>
</evidence>
<dbReference type="Gene3D" id="3.40.50.10610">
    <property type="entry name" value="ABC-type transport auxiliary lipoprotein component"/>
    <property type="match status" value="1"/>
</dbReference>
<name>A0ABT3WKJ6_9PROT</name>
<dbReference type="Proteomes" id="UP001165576">
    <property type="component" value="Unassembled WGS sequence"/>
</dbReference>
<gene>
    <name evidence="2" type="ORF">NQF86_08545</name>
</gene>
<evidence type="ECO:0000313" key="2">
    <source>
        <dbReference type="EMBL" id="MCX5618705.1"/>
    </source>
</evidence>
<dbReference type="EMBL" id="JANIDY010000005">
    <property type="protein sequence ID" value="MCX5618705.1"/>
    <property type="molecule type" value="Genomic_DNA"/>
</dbReference>
<sequence length="225" mass="23697">MMNFLRSSSVFQKKLSLKRLRQWALLGTACLGGGMLSGCSSTPTTYYVLAPQPGQVASPAMGMALPQAIEVLTPSVTSRLDRDGILRVMRDAQDHMVPAAAWSESLNEMIGHALTANLAQRLPGHVLFSQNDSVAVTAGAYLELSLSRFEEDASGHAVIVGVMSAHRVDAPASQARAVTVSWTSPQPVSGKQADLVAALAEGVGALSDQAIQLLATLPLPKGSHR</sequence>
<protein>
    <submittedName>
        <fullName evidence="2">PqiC family protein</fullName>
    </submittedName>
</protein>
<proteinExistence type="predicted"/>
<evidence type="ECO:0000259" key="1">
    <source>
        <dbReference type="Pfam" id="PF03886"/>
    </source>
</evidence>
<reference evidence="2" key="1">
    <citation type="submission" date="2022-07" db="EMBL/GenBank/DDBJ databases">
        <title>Bombella genomes.</title>
        <authorList>
            <person name="Harer L."/>
            <person name="Styblova S."/>
            <person name="Ehrmann M."/>
        </authorList>
    </citation>
    <scope>NUCLEOTIDE SEQUENCE</scope>
    <source>
        <strain evidence="2">TMW 2.2543</strain>
    </source>
</reference>
<keyword evidence="3" id="KW-1185">Reference proteome</keyword>
<dbReference type="SUPFAM" id="SSF159594">
    <property type="entry name" value="XCC0632-like"/>
    <property type="match status" value="1"/>
</dbReference>